<keyword evidence="1" id="KW-0732">Signal</keyword>
<dbReference type="PATRIC" id="fig|1304281.5.peg.1008"/>
<evidence type="ECO:0008006" key="4">
    <source>
        <dbReference type="Google" id="ProtNLM"/>
    </source>
</evidence>
<feature type="chain" id="PRO_5005290987" description="Secretion system C-terminal sorting domain-containing protein" evidence="1">
    <location>
        <begin position="26"/>
        <end position="327"/>
    </location>
</feature>
<gene>
    <name evidence="2" type="ORF">ACM44_04675</name>
</gene>
<organism evidence="2 3">
    <name type="scientific">Chryseobacterium koreense CCUG 49689</name>
    <dbReference type="NCBI Taxonomy" id="1304281"/>
    <lineage>
        <taxon>Bacteria</taxon>
        <taxon>Pseudomonadati</taxon>
        <taxon>Bacteroidota</taxon>
        <taxon>Flavobacteriia</taxon>
        <taxon>Flavobacteriales</taxon>
        <taxon>Weeksellaceae</taxon>
        <taxon>Chryseobacterium group</taxon>
        <taxon>Chryseobacterium</taxon>
    </lineage>
</organism>
<evidence type="ECO:0000313" key="3">
    <source>
        <dbReference type="Proteomes" id="UP000035900"/>
    </source>
</evidence>
<comment type="caution">
    <text evidence="2">The sequence shown here is derived from an EMBL/GenBank/DDBJ whole genome shotgun (WGS) entry which is preliminary data.</text>
</comment>
<dbReference type="OrthoDB" id="6385856at2"/>
<accession>A0A0J7LSI9</accession>
<feature type="signal peptide" evidence="1">
    <location>
        <begin position="1"/>
        <end position="25"/>
    </location>
</feature>
<evidence type="ECO:0000256" key="1">
    <source>
        <dbReference type="SAM" id="SignalP"/>
    </source>
</evidence>
<sequence>MTKTLQIFSKMMLPCAIAASALYSAQTTFSQDFSSSTTVSDYVTTPAAGTSDKFDGISTSGSGVSWSAAGNNLKVTRGTANAGSLTRMKVLGTTPTAMSIVFDLSVSATLAQTTAATFYVGDGLTTANTGPANANSNSRLGVSLTTTDGNFTLRNIVGSANSAVLSGVQKISWMINSGTTDMSYTAPDGTTKTLVAGKSDVWAGNTIVFDGMAATTSTVPLNDFKYVFSAGTGSMTMDNFVIKPLVDPTLATSTIAKDNTIIATNNGSIVVSSDEKISSVKVYDFAGRNLANTDVNAKSANINVSAKMAIVEVTLASGKKLVKKVRL</sequence>
<protein>
    <recommendedName>
        <fullName evidence="4">Secretion system C-terminal sorting domain-containing protein</fullName>
    </recommendedName>
</protein>
<keyword evidence="3" id="KW-1185">Reference proteome</keyword>
<dbReference type="AlphaFoldDB" id="A0A0J7LSI9"/>
<reference evidence="2 3" key="1">
    <citation type="journal article" date="2004" name="Int. J. Syst. Evol. Microbiol.">
        <title>Kaistella koreensis gen. nov., sp. nov., a novel member of the Chryseobacterium-Bergeyella-Riemerella branch.</title>
        <authorList>
            <person name="Kim M.K."/>
            <person name="Im W.T."/>
            <person name="Shin Y.K."/>
            <person name="Lim J.H."/>
            <person name="Kim S.H."/>
            <person name="Lee B.C."/>
            <person name="Park M.Y."/>
            <person name="Lee K.Y."/>
            <person name="Lee S.T."/>
        </authorList>
    </citation>
    <scope>NUCLEOTIDE SEQUENCE [LARGE SCALE GENOMIC DNA]</scope>
    <source>
        <strain evidence="2 3">CCUG 49689</strain>
    </source>
</reference>
<dbReference type="EMBL" id="LFNG01000005">
    <property type="protein sequence ID" value="KMQ71935.1"/>
    <property type="molecule type" value="Genomic_DNA"/>
</dbReference>
<dbReference type="Proteomes" id="UP000035900">
    <property type="component" value="Unassembled WGS sequence"/>
</dbReference>
<proteinExistence type="predicted"/>
<dbReference type="STRING" id="1304281.ACM44_04675"/>
<evidence type="ECO:0000313" key="2">
    <source>
        <dbReference type="EMBL" id="KMQ71935.1"/>
    </source>
</evidence>
<dbReference type="RefSeq" id="WP_048498901.1">
    <property type="nucleotide sequence ID" value="NZ_LFNG01000005.1"/>
</dbReference>
<name>A0A0J7LSI9_9FLAO</name>